<keyword evidence="4" id="KW-0547">Nucleotide-binding</keyword>
<comment type="subcellular location">
    <subcellularLocation>
        <location evidence="1">Cell membrane</location>
        <topology evidence="1">Peripheral membrane protein</topology>
    </subcellularLocation>
</comment>
<organism evidence="8 9">
    <name type="scientific">Streptomyces aureoversilis</name>
    <dbReference type="NCBI Taxonomy" id="67277"/>
    <lineage>
        <taxon>Bacteria</taxon>
        <taxon>Bacillati</taxon>
        <taxon>Actinomycetota</taxon>
        <taxon>Actinomycetes</taxon>
        <taxon>Kitasatosporales</taxon>
        <taxon>Streptomycetaceae</taxon>
        <taxon>Streptomyces</taxon>
    </lineage>
</organism>
<evidence type="ECO:0000259" key="7">
    <source>
        <dbReference type="PROSITE" id="PS50893"/>
    </source>
</evidence>
<evidence type="ECO:0000256" key="5">
    <source>
        <dbReference type="ARBA" id="ARBA00022840"/>
    </source>
</evidence>
<comment type="similarity">
    <text evidence="2">Belongs to the ABC transporter superfamily.</text>
</comment>
<evidence type="ECO:0000256" key="2">
    <source>
        <dbReference type="ARBA" id="ARBA00005417"/>
    </source>
</evidence>
<dbReference type="InterPro" id="IPR050763">
    <property type="entry name" value="ABC_transporter_ATP-binding"/>
</dbReference>
<dbReference type="InterPro" id="IPR003593">
    <property type="entry name" value="AAA+_ATPase"/>
</dbReference>
<dbReference type="InterPro" id="IPR003439">
    <property type="entry name" value="ABC_transporter-like_ATP-bd"/>
</dbReference>
<evidence type="ECO:0000313" key="8">
    <source>
        <dbReference type="EMBL" id="MFC5147058.1"/>
    </source>
</evidence>
<keyword evidence="6" id="KW-0046">Antibiotic resistance</keyword>
<name>A0ABW0A356_9ACTN</name>
<dbReference type="CDD" id="cd03230">
    <property type="entry name" value="ABC_DR_subfamily_A"/>
    <property type="match status" value="1"/>
</dbReference>
<sequence length="328" mass="35102">MMTSHPTLEVVGLRRTFSGSAMPKVALEHVDLQIAEGEIVGVLGVNGAGKTTLIKILSTLLLPTAGTVRVCGHDVVREAKRVRALTSMVLGGERGLYGRLTALDNLHFFAMLSGLSRAEVKRSALPALEAVGLGEAAGVRVETFSRGMRQRLHLAIGLIGSPRLLLLDEPTAGLDPPEAERLRQSVAKLRSEGVSILLTSHQLLDIERLADRVVLLQGGRITHDLALPEFLRQASSVATLAISGTGTVLSAMTEHPVVREGQTRLTAAENSWTLELPVERWTPELLHSVEQLVGLAGTADVQVRPVGLEDVFQLLTGSAGSEPRTDSR</sequence>
<comment type="caution">
    <text evidence="8">The sequence shown here is derived from an EMBL/GenBank/DDBJ whole genome shotgun (WGS) entry which is preliminary data.</text>
</comment>
<gene>
    <name evidence="8" type="ORF">ACFPP6_20505</name>
</gene>
<keyword evidence="9" id="KW-1185">Reference proteome</keyword>
<evidence type="ECO:0000256" key="4">
    <source>
        <dbReference type="ARBA" id="ARBA00022741"/>
    </source>
</evidence>
<dbReference type="PROSITE" id="PS50893">
    <property type="entry name" value="ABC_TRANSPORTER_2"/>
    <property type="match status" value="1"/>
</dbReference>
<dbReference type="PANTHER" id="PTHR42711:SF5">
    <property type="entry name" value="ABC TRANSPORTER ATP-BINDING PROTEIN NATA"/>
    <property type="match status" value="1"/>
</dbReference>
<evidence type="ECO:0000256" key="3">
    <source>
        <dbReference type="ARBA" id="ARBA00022448"/>
    </source>
</evidence>
<evidence type="ECO:0000256" key="6">
    <source>
        <dbReference type="ARBA" id="ARBA00023251"/>
    </source>
</evidence>
<dbReference type="EMBL" id="JBHSKJ010000011">
    <property type="protein sequence ID" value="MFC5147058.1"/>
    <property type="molecule type" value="Genomic_DNA"/>
</dbReference>
<dbReference type="InterPro" id="IPR027417">
    <property type="entry name" value="P-loop_NTPase"/>
</dbReference>
<dbReference type="GO" id="GO:0005524">
    <property type="term" value="F:ATP binding"/>
    <property type="evidence" value="ECO:0007669"/>
    <property type="project" value="UniProtKB-KW"/>
</dbReference>
<protein>
    <submittedName>
        <fullName evidence="8">ABC transporter ATP-binding protein</fullName>
    </submittedName>
</protein>
<dbReference type="Pfam" id="PF00005">
    <property type="entry name" value="ABC_tran"/>
    <property type="match status" value="1"/>
</dbReference>
<proteinExistence type="inferred from homology"/>
<dbReference type="Proteomes" id="UP001596222">
    <property type="component" value="Unassembled WGS sequence"/>
</dbReference>
<reference evidence="9" key="1">
    <citation type="journal article" date="2019" name="Int. J. Syst. Evol. Microbiol.">
        <title>The Global Catalogue of Microorganisms (GCM) 10K type strain sequencing project: providing services to taxonomists for standard genome sequencing and annotation.</title>
        <authorList>
            <consortium name="The Broad Institute Genomics Platform"/>
            <consortium name="The Broad Institute Genome Sequencing Center for Infectious Disease"/>
            <person name="Wu L."/>
            <person name="Ma J."/>
        </authorList>
    </citation>
    <scope>NUCLEOTIDE SEQUENCE [LARGE SCALE GENOMIC DNA]</scope>
    <source>
        <strain evidence="9">CGMCC 4.1641</strain>
    </source>
</reference>
<feature type="domain" description="ABC transporter" evidence="7">
    <location>
        <begin position="8"/>
        <end position="243"/>
    </location>
</feature>
<accession>A0ABW0A356</accession>
<keyword evidence="3" id="KW-0813">Transport</keyword>
<dbReference type="SMART" id="SM00382">
    <property type="entry name" value="AAA"/>
    <property type="match status" value="1"/>
</dbReference>
<keyword evidence="5 8" id="KW-0067">ATP-binding</keyword>
<dbReference type="PANTHER" id="PTHR42711">
    <property type="entry name" value="ABC TRANSPORTER ATP-BINDING PROTEIN"/>
    <property type="match status" value="1"/>
</dbReference>
<evidence type="ECO:0000256" key="1">
    <source>
        <dbReference type="ARBA" id="ARBA00004202"/>
    </source>
</evidence>
<dbReference type="RefSeq" id="WP_382044308.1">
    <property type="nucleotide sequence ID" value="NZ_JBHSKJ010000011.1"/>
</dbReference>
<dbReference type="Gene3D" id="3.40.50.300">
    <property type="entry name" value="P-loop containing nucleotide triphosphate hydrolases"/>
    <property type="match status" value="1"/>
</dbReference>
<dbReference type="SUPFAM" id="SSF52540">
    <property type="entry name" value="P-loop containing nucleoside triphosphate hydrolases"/>
    <property type="match status" value="1"/>
</dbReference>
<evidence type="ECO:0000313" key="9">
    <source>
        <dbReference type="Proteomes" id="UP001596222"/>
    </source>
</evidence>